<dbReference type="Proteomes" id="UP000007089">
    <property type="component" value="Chromosome"/>
</dbReference>
<feature type="chain" id="PRO_5002875066" evidence="2">
    <location>
        <begin position="24"/>
        <end position="515"/>
    </location>
</feature>
<dbReference type="PANTHER" id="PTHR33490:SF3">
    <property type="entry name" value="CONSERVED INTEGRAL MEMBRANE PROTEIN"/>
    <property type="match status" value="1"/>
</dbReference>
<dbReference type="KEGG" id="acp:A2cp1_4224"/>
<dbReference type="InterPro" id="IPR002931">
    <property type="entry name" value="Transglutaminase-like"/>
</dbReference>
<dbReference type="PANTHER" id="PTHR33490">
    <property type="entry name" value="BLR5614 PROTEIN-RELATED"/>
    <property type="match status" value="1"/>
</dbReference>
<keyword evidence="2" id="KW-0732">Signal</keyword>
<dbReference type="AlphaFoldDB" id="B8JAP2"/>
<keyword evidence="5" id="KW-1185">Reference proteome</keyword>
<dbReference type="EMBL" id="CP001359">
    <property type="protein sequence ID" value="ACL67541.1"/>
    <property type="molecule type" value="Genomic_DNA"/>
</dbReference>
<dbReference type="HOGENOM" id="CLU_040402_0_0_7"/>
<feature type="signal peptide" evidence="2">
    <location>
        <begin position="1"/>
        <end position="23"/>
    </location>
</feature>
<feature type="region of interest" description="Disordered" evidence="1">
    <location>
        <begin position="309"/>
        <end position="360"/>
    </location>
</feature>
<dbReference type="SMART" id="SM00460">
    <property type="entry name" value="TGc"/>
    <property type="match status" value="1"/>
</dbReference>
<feature type="compositionally biased region" description="Basic and acidic residues" evidence="1">
    <location>
        <begin position="310"/>
        <end position="320"/>
    </location>
</feature>
<dbReference type="InterPro" id="IPR038765">
    <property type="entry name" value="Papain-like_cys_pep_sf"/>
</dbReference>
<sequence length="515" mass="55186">MTTPTSARLALVALCCSTSLALAACPEQRPQPVKAPPRPPQAALAAGSGDLADVLTVPRPVGPEWFGLYLVGQKAGWSKVELSRELRDGRDVLVGRSEMLLRVNVGGNTVERRQSEERVWEARAAGRLVGFKAAFSGDGGERTVTGTCAKDRCKLIVTAADGTREQELEGVAETAEMADGVRLAAARRSTVRGKQLDLLKLRVREVQHVFVRREPVAGAGVQEEVSVVEESEIGDRVAIQYKVADDGRIVEWHLGDAIVGRPEPSDRAQRLDEVDLFALGRVPLPRPLPRTVPSTITYRLRGLPAAFQKADQRQRYERGPEGTTLLTITAKPPAAAEPARDTPLARAGEGASRDDLAATPQVDSDAPAIAALAKQVAGDARGTYEAALALARWVNEHLEKAYGASNDRASDVLAARKGDCTEHAVLTVALARALGIPSRQVYGLVYARYADGKDALYWHAWAEVRSAGEWIAIDPIFGQPVADATHVALGTDKQEDAVGLLGALKVEKVDVKGAK</sequence>
<feature type="domain" description="Transglutaminase-like" evidence="3">
    <location>
        <begin position="412"/>
        <end position="477"/>
    </location>
</feature>
<name>B8JAP2_ANAD2</name>
<proteinExistence type="predicted"/>
<dbReference type="RefSeq" id="WP_015935252.1">
    <property type="nucleotide sequence ID" value="NC_011891.1"/>
</dbReference>
<dbReference type="Pfam" id="PF01841">
    <property type="entry name" value="Transglut_core"/>
    <property type="match status" value="1"/>
</dbReference>
<evidence type="ECO:0000256" key="1">
    <source>
        <dbReference type="SAM" id="MobiDB-lite"/>
    </source>
</evidence>
<gene>
    <name evidence="4" type="ordered locus">A2cp1_4224</name>
</gene>
<evidence type="ECO:0000313" key="4">
    <source>
        <dbReference type="EMBL" id="ACL67541.1"/>
    </source>
</evidence>
<evidence type="ECO:0000256" key="2">
    <source>
        <dbReference type="SAM" id="SignalP"/>
    </source>
</evidence>
<protein>
    <submittedName>
        <fullName evidence="4">Transglutaminase domain protein</fullName>
    </submittedName>
</protein>
<dbReference type="SUPFAM" id="SSF54001">
    <property type="entry name" value="Cysteine proteinases"/>
    <property type="match status" value="1"/>
</dbReference>
<evidence type="ECO:0000313" key="5">
    <source>
        <dbReference type="Proteomes" id="UP000007089"/>
    </source>
</evidence>
<evidence type="ECO:0000259" key="3">
    <source>
        <dbReference type="SMART" id="SM00460"/>
    </source>
</evidence>
<reference evidence="4" key="1">
    <citation type="submission" date="2009-01" db="EMBL/GenBank/DDBJ databases">
        <title>Complete sequence of Anaeromyxobacter dehalogenans 2CP-1.</title>
        <authorList>
            <consortium name="US DOE Joint Genome Institute"/>
            <person name="Lucas S."/>
            <person name="Copeland A."/>
            <person name="Lapidus A."/>
            <person name="Glavina del Rio T."/>
            <person name="Dalin E."/>
            <person name="Tice H."/>
            <person name="Bruce D."/>
            <person name="Goodwin L."/>
            <person name="Pitluck S."/>
            <person name="Saunders E."/>
            <person name="Brettin T."/>
            <person name="Detter J.C."/>
            <person name="Han C."/>
            <person name="Larimer F."/>
            <person name="Land M."/>
            <person name="Hauser L."/>
            <person name="Kyrpides N."/>
            <person name="Ovchinnikova G."/>
            <person name="Beliaev A.S."/>
            <person name="Richardson P."/>
        </authorList>
    </citation>
    <scope>NUCLEOTIDE SEQUENCE</scope>
    <source>
        <strain evidence="4">2CP-1</strain>
    </source>
</reference>
<dbReference type="Gene3D" id="3.10.620.30">
    <property type="match status" value="1"/>
</dbReference>
<organism evidence="4 5">
    <name type="scientific">Anaeromyxobacter dehalogenans (strain ATCC BAA-258 / DSM 21875 / 2CP-1)</name>
    <dbReference type="NCBI Taxonomy" id="455488"/>
    <lineage>
        <taxon>Bacteria</taxon>
        <taxon>Pseudomonadati</taxon>
        <taxon>Myxococcota</taxon>
        <taxon>Myxococcia</taxon>
        <taxon>Myxococcales</taxon>
        <taxon>Cystobacterineae</taxon>
        <taxon>Anaeromyxobacteraceae</taxon>
        <taxon>Anaeromyxobacter</taxon>
    </lineage>
</organism>
<accession>B8JAP2</accession>